<dbReference type="Gene3D" id="2.120.10.80">
    <property type="entry name" value="Kelch-type beta propeller"/>
    <property type="match status" value="3"/>
</dbReference>
<dbReference type="PANTHER" id="PTHR45632:SF3">
    <property type="entry name" value="KELCH-LIKE PROTEIN 32"/>
    <property type="match status" value="1"/>
</dbReference>
<dbReference type="SUPFAM" id="SSF117281">
    <property type="entry name" value="Kelch motif"/>
    <property type="match status" value="3"/>
</dbReference>
<feature type="signal peptide" evidence="3">
    <location>
        <begin position="1"/>
        <end position="23"/>
    </location>
</feature>
<dbReference type="Pfam" id="PF24681">
    <property type="entry name" value="Kelch_KLHDC2_KLHL20_DRC7"/>
    <property type="match status" value="2"/>
</dbReference>
<dbReference type="EMBL" id="JBBUTG010000009">
    <property type="protein sequence ID" value="MEK8032292.1"/>
    <property type="molecule type" value="Genomic_DNA"/>
</dbReference>
<dbReference type="Gene3D" id="2.60.40.3440">
    <property type="match status" value="1"/>
</dbReference>
<sequence length="1060" mass="115472">MKSPSRLLLTAVMAWSAWHGAVAAPRSLSLEDRWACHTAVEQVYWRHRVVPGQVEPGQPFEQAVPSAVIRRKAEDALRKTAALAHWWHTEITAEQLQAELDRMAASSQSPQVLAELFAALGHDPVLAAECIARPVLVDRLVQSYFAADDRIHGEVRRQARRELATGQMATATRHEVQWVHDRAAALASPGARLLTPEAFEDRVRSLRRSEAGRHGTLTLGRFGPLREEARRLYAVAVDRLDADRVQVRTVSWPKPDFDRWWARQREGLNPQVAQPVAAYRLPALVPNANCRDDSWRPTLAGLDGRYEHTAVWTGQEMIVWGGMEAVGAYYGDGARYNPATDTWAPVSGTGAPGPRHAHSAVWTGDEMIVFGGDGSRTGGRYDPVTDTWRAMSTVGAPVGQQWAASVWTGKEFITWGGIYDVAVNTGARYNPKTDTWATLPAVALAGRSYMPGVWTGSEMVVWSGYDVQQGRLYRDGARYNPKTDRWTLMSTDGAPQATYFNSAVWTGRQVVTWGGVMGDEGNGRYDPATDTWAPVTTTGAPSWRYLHNAVWTGREMLVHGGYPSRGPGGRYDPATDTWALMATLNAPTTGQASTMVWTGQEALLWGGLDEDFAFHGDGGRYNPAADQWRPMTTMNVPAARAMHNAEWTGAEMIVWGGYGYSLPDAGARYDPATNAWSPITTVGQPAPRNNAASVWTGQEIIFWGAGPHDPFTPDSGGRYNPAIDSWKPVSRTNAPLVTYGHTAVWTGSEMITFGGISSNEGAKRYNPATNKWTNATMTNDPGHRDHHGAVWTGAEMVVWGGSIDSGELGPRGGRYNPSTNKWVQINRSVGQPEARMWPVAVWTGTEAVFWGGYDQLYTRYFNDGGRYNPATGQWTPTSLSGAPSPRVAQGVWTGADMVVWGGDNAPTGGRYRLSTDQWTPTSTLRAPAALWGGRWSTVWTGNQMIIWGGLGPTQKGGLYCLSGQANLAPLAVADTFATRAGKRMVVGVDRGVLLNDSDGNGDPLSARLISGPSHGTLQFNANGSFVYEPAAGYVGGDSFRYVARDDLADSPPATVKLKVK</sequence>
<dbReference type="Proteomes" id="UP001371218">
    <property type="component" value="Unassembled WGS sequence"/>
</dbReference>
<dbReference type="RefSeq" id="WP_341426704.1">
    <property type="nucleotide sequence ID" value="NZ_JBBUTG010000009.1"/>
</dbReference>
<dbReference type="InterPro" id="IPR015915">
    <property type="entry name" value="Kelch-typ_b-propeller"/>
</dbReference>
<accession>A0ABU9BQQ9</accession>
<gene>
    <name evidence="4" type="ORF">AACH06_15795</name>
</gene>
<keyword evidence="1" id="KW-0880">Kelch repeat</keyword>
<name>A0ABU9BQQ9_9BURK</name>
<evidence type="ECO:0000313" key="5">
    <source>
        <dbReference type="Proteomes" id="UP001371218"/>
    </source>
</evidence>
<evidence type="ECO:0000256" key="2">
    <source>
        <dbReference type="ARBA" id="ARBA00022737"/>
    </source>
</evidence>
<dbReference type="Pfam" id="PF17963">
    <property type="entry name" value="Big_9"/>
    <property type="match status" value="1"/>
</dbReference>
<reference evidence="4 5" key="1">
    <citation type="submission" date="2024-04" db="EMBL/GenBank/DDBJ databases">
        <title>Novel species of the genus Ideonella isolated from streams.</title>
        <authorList>
            <person name="Lu H."/>
        </authorList>
    </citation>
    <scope>NUCLEOTIDE SEQUENCE [LARGE SCALE GENOMIC DNA]</scope>
    <source>
        <strain evidence="4 5">DXS29W</strain>
    </source>
</reference>
<keyword evidence="5" id="KW-1185">Reference proteome</keyword>
<comment type="caution">
    <text evidence="4">The sequence shown here is derived from an EMBL/GenBank/DDBJ whole genome shotgun (WGS) entry which is preliminary data.</text>
</comment>
<dbReference type="PANTHER" id="PTHR45632">
    <property type="entry name" value="LD33804P"/>
    <property type="match status" value="1"/>
</dbReference>
<evidence type="ECO:0000256" key="3">
    <source>
        <dbReference type="SAM" id="SignalP"/>
    </source>
</evidence>
<organism evidence="4 5">
    <name type="scientific">Ideonella lacteola</name>
    <dbReference type="NCBI Taxonomy" id="2984193"/>
    <lineage>
        <taxon>Bacteria</taxon>
        <taxon>Pseudomonadati</taxon>
        <taxon>Pseudomonadota</taxon>
        <taxon>Betaproteobacteria</taxon>
        <taxon>Burkholderiales</taxon>
        <taxon>Sphaerotilaceae</taxon>
        <taxon>Ideonella</taxon>
    </lineage>
</organism>
<protein>
    <submittedName>
        <fullName evidence="4">Ig-like domain-containing protein</fullName>
    </submittedName>
</protein>
<evidence type="ECO:0000313" key="4">
    <source>
        <dbReference type="EMBL" id="MEK8032292.1"/>
    </source>
</evidence>
<feature type="chain" id="PRO_5046985373" evidence="3">
    <location>
        <begin position="24"/>
        <end position="1060"/>
    </location>
</feature>
<keyword evidence="2" id="KW-0677">Repeat</keyword>
<proteinExistence type="predicted"/>
<keyword evidence="3" id="KW-0732">Signal</keyword>
<evidence type="ECO:0000256" key="1">
    <source>
        <dbReference type="ARBA" id="ARBA00022441"/>
    </source>
</evidence>